<dbReference type="SMART" id="SM00671">
    <property type="entry name" value="SEL1"/>
    <property type="match status" value="2"/>
</dbReference>
<protein>
    <recommendedName>
        <fullName evidence="3">Sel1 repeat-containing protein</fullName>
    </recommendedName>
</protein>
<name>A0A1H8ML86_9PROT</name>
<dbReference type="EMBL" id="FOCT01000013">
    <property type="protein sequence ID" value="SEO18043.1"/>
    <property type="molecule type" value="Genomic_DNA"/>
</dbReference>
<dbReference type="Pfam" id="PF08238">
    <property type="entry name" value="Sel1"/>
    <property type="match status" value="2"/>
</dbReference>
<dbReference type="InterPro" id="IPR006597">
    <property type="entry name" value="Sel1-like"/>
</dbReference>
<dbReference type="PANTHER" id="PTHR11102:SF160">
    <property type="entry name" value="ERAD-ASSOCIATED E3 UBIQUITIN-PROTEIN LIGASE COMPONENT HRD3"/>
    <property type="match status" value="1"/>
</dbReference>
<dbReference type="InterPro" id="IPR050767">
    <property type="entry name" value="Sel1_AlgK"/>
</dbReference>
<dbReference type="AlphaFoldDB" id="A0A1H8ML86"/>
<sequence>MFKFLSKFITLIILAILTSGCVAPGLELYQKALANQQAAYQQALDQQYGSHRHPIFNGLDVPQVTPTVGMTLEQQEQERQKAEMQRLAELQRQSKEGANEITIALAQKLLVGTLKGSTCDEKIGVEINLTGPHSRDRHILRANGTLRTFRQPEQSDSPAIETALGGSFDINTGVLNLRSVPKPPTREQIMEEQRRRQQAAAEIETKQREWEGEYIRMLQALPRMTPEERVRVRQENQIKENALKEEYYRVGKMNMQPLAPTPPPISLSMDIARDAHGRGWAGVIEGDGFNDCSEIVLATGGDSRTRELPPITGEVAYGRARPRGYAWPSIKMQIYWLNIAATQGYADANFALGQLYENQGQQLPQGYQRALQYYQAAANKGNAPAQAALSRMYANGWGIQRDTKESQRWAKLAESQYLQASKVCTAPKMIKEIDRLMKETRDDPAVKTLTAASILVGQMAVDLGTFRIMAITPEKFSSIDRPFQCTATASRSGARAKNLSTDSEHAKTGERLDKAVRDKIADVTTEMGKSDFKQPFKVDPLGNQLYKLTWIPQMLELSREYSVVVDLH</sequence>
<evidence type="ECO:0008006" key="3">
    <source>
        <dbReference type="Google" id="ProtNLM"/>
    </source>
</evidence>
<dbReference type="PROSITE" id="PS51257">
    <property type="entry name" value="PROKAR_LIPOPROTEIN"/>
    <property type="match status" value="1"/>
</dbReference>
<dbReference type="SUPFAM" id="SSF81901">
    <property type="entry name" value="HCP-like"/>
    <property type="match status" value="1"/>
</dbReference>
<dbReference type="RefSeq" id="WP_074748413.1">
    <property type="nucleotide sequence ID" value="NZ_FOCT01000013.1"/>
</dbReference>
<evidence type="ECO:0000313" key="1">
    <source>
        <dbReference type="EMBL" id="SEO18043.1"/>
    </source>
</evidence>
<gene>
    <name evidence="1" type="ORF">SAMN05216404_11322</name>
</gene>
<dbReference type="Proteomes" id="UP000183898">
    <property type="component" value="Unassembled WGS sequence"/>
</dbReference>
<reference evidence="1 2" key="1">
    <citation type="submission" date="2016-10" db="EMBL/GenBank/DDBJ databases">
        <authorList>
            <person name="de Groot N.N."/>
        </authorList>
    </citation>
    <scope>NUCLEOTIDE SEQUENCE [LARGE SCALE GENOMIC DNA]</scope>
    <source>
        <strain evidence="1 2">Nl18</strain>
    </source>
</reference>
<accession>A0A1H8ML86</accession>
<evidence type="ECO:0000313" key="2">
    <source>
        <dbReference type="Proteomes" id="UP000183898"/>
    </source>
</evidence>
<organism evidence="1 2">
    <name type="scientific">Nitrosospira multiformis</name>
    <dbReference type="NCBI Taxonomy" id="1231"/>
    <lineage>
        <taxon>Bacteria</taxon>
        <taxon>Pseudomonadati</taxon>
        <taxon>Pseudomonadota</taxon>
        <taxon>Betaproteobacteria</taxon>
        <taxon>Nitrosomonadales</taxon>
        <taxon>Nitrosomonadaceae</taxon>
        <taxon>Nitrosospira</taxon>
    </lineage>
</organism>
<dbReference type="InterPro" id="IPR011990">
    <property type="entry name" value="TPR-like_helical_dom_sf"/>
</dbReference>
<dbReference type="Gene3D" id="1.25.40.10">
    <property type="entry name" value="Tetratricopeptide repeat domain"/>
    <property type="match status" value="1"/>
</dbReference>
<proteinExistence type="predicted"/>
<dbReference type="PANTHER" id="PTHR11102">
    <property type="entry name" value="SEL-1-LIKE PROTEIN"/>
    <property type="match status" value="1"/>
</dbReference>